<accession>A0A1R1X4B0</accession>
<organism evidence="1 2">
    <name type="scientific">Smittium culicis</name>
    <dbReference type="NCBI Taxonomy" id="133412"/>
    <lineage>
        <taxon>Eukaryota</taxon>
        <taxon>Fungi</taxon>
        <taxon>Fungi incertae sedis</taxon>
        <taxon>Zoopagomycota</taxon>
        <taxon>Kickxellomycotina</taxon>
        <taxon>Harpellomycetes</taxon>
        <taxon>Harpellales</taxon>
        <taxon>Legeriomycetaceae</taxon>
        <taxon>Smittium</taxon>
    </lineage>
</organism>
<evidence type="ECO:0000313" key="1">
    <source>
        <dbReference type="EMBL" id="OMJ09478.1"/>
    </source>
</evidence>
<name>A0A1R1X4B0_9FUNG</name>
<protein>
    <submittedName>
        <fullName evidence="1">Uncharacterized protein</fullName>
    </submittedName>
</protein>
<proteinExistence type="predicted"/>
<comment type="caution">
    <text evidence="1">The sequence shown here is derived from an EMBL/GenBank/DDBJ whole genome shotgun (WGS) entry which is preliminary data.</text>
</comment>
<reference evidence="2" key="1">
    <citation type="submission" date="2017-01" db="EMBL/GenBank/DDBJ databases">
        <authorList>
            <person name="Wang Y."/>
            <person name="White M."/>
            <person name="Kvist S."/>
            <person name="Moncalvo J.-M."/>
        </authorList>
    </citation>
    <scope>NUCLEOTIDE SEQUENCE [LARGE SCALE GENOMIC DNA]</scope>
    <source>
        <strain evidence="2">ID-206-W2</strain>
    </source>
</reference>
<evidence type="ECO:0000313" key="2">
    <source>
        <dbReference type="Proteomes" id="UP000187429"/>
    </source>
</evidence>
<dbReference type="EMBL" id="LSSM01007033">
    <property type="protein sequence ID" value="OMJ09478.1"/>
    <property type="molecule type" value="Genomic_DNA"/>
</dbReference>
<dbReference type="OrthoDB" id="5543323at2759"/>
<gene>
    <name evidence="1" type="ORF">AYI69_g10646</name>
</gene>
<dbReference type="Proteomes" id="UP000187429">
    <property type="component" value="Unassembled WGS sequence"/>
</dbReference>
<dbReference type="AlphaFoldDB" id="A0A1R1X4B0"/>
<sequence>MKLIADQLFSNDSEKLWNFIKSYTGKSLQSIADGPVYDKNKNLMTEKQNKTKIWTNHFGELAKDTTGNSRSADK</sequence>
<keyword evidence="2" id="KW-1185">Reference proteome</keyword>